<keyword evidence="3" id="KW-1185">Reference proteome</keyword>
<name>A0A089HXV8_PAEDU</name>
<dbReference type="PANTHER" id="PTHR41324">
    <property type="entry name" value="MEMBRANE PROTEIN-RELATED"/>
    <property type="match status" value="1"/>
</dbReference>
<dbReference type="EMBL" id="CP009288">
    <property type="protein sequence ID" value="AIQ15218.1"/>
    <property type="molecule type" value="Genomic_DNA"/>
</dbReference>
<dbReference type="OrthoDB" id="2987886at2"/>
<feature type="transmembrane region" description="Helical" evidence="1">
    <location>
        <begin position="162"/>
        <end position="190"/>
    </location>
</feature>
<reference evidence="2 3" key="1">
    <citation type="submission" date="2014-08" db="EMBL/GenBank/DDBJ databases">
        <title>Comparative genomics of the Paenibacillus odorifer group.</title>
        <authorList>
            <person name="den Bakker H.C."/>
            <person name="Tsai Y.-C."/>
            <person name="Martin N."/>
            <person name="Korlach J."/>
            <person name="Wiedmann M."/>
        </authorList>
    </citation>
    <scope>NUCLEOTIDE SEQUENCE [LARGE SCALE GENOMIC DNA]</scope>
    <source>
        <strain evidence="2 3">DSM 1735</strain>
    </source>
</reference>
<protein>
    <submittedName>
        <fullName evidence="2">Membrane protein</fullName>
    </submittedName>
</protein>
<keyword evidence="1" id="KW-0812">Transmembrane</keyword>
<evidence type="ECO:0000313" key="3">
    <source>
        <dbReference type="Proteomes" id="UP000029409"/>
    </source>
</evidence>
<feature type="transmembrane region" description="Helical" evidence="1">
    <location>
        <begin position="53"/>
        <end position="81"/>
    </location>
</feature>
<gene>
    <name evidence="2" type="ORF">PDUR_27705</name>
</gene>
<dbReference type="InterPro" id="IPR018710">
    <property type="entry name" value="DUF2232"/>
</dbReference>
<keyword evidence="1" id="KW-1133">Transmembrane helix</keyword>
<dbReference type="PANTHER" id="PTHR41324:SF1">
    <property type="entry name" value="DUF2232 DOMAIN-CONTAINING PROTEIN"/>
    <property type="match status" value="1"/>
</dbReference>
<feature type="transmembrane region" description="Helical" evidence="1">
    <location>
        <begin position="233"/>
        <end position="260"/>
    </location>
</feature>
<dbReference type="RefSeq" id="WP_042208901.1">
    <property type="nucleotide sequence ID" value="NZ_CP009288.1"/>
</dbReference>
<dbReference type="eggNOG" id="COG4241">
    <property type="taxonomic scope" value="Bacteria"/>
</dbReference>
<keyword evidence="1" id="KW-0472">Membrane</keyword>
<dbReference type="KEGG" id="pdu:PDUR_27705"/>
<dbReference type="STRING" id="44251.PDUR_27705"/>
<evidence type="ECO:0000256" key="1">
    <source>
        <dbReference type="SAM" id="Phobius"/>
    </source>
</evidence>
<feature type="transmembrane region" description="Helical" evidence="1">
    <location>
        <begin position="272"/>
        <end position="294"/>
    </location>
</feature>
<proteinExistence type="predicted"/>
<dbReference type="Proteomes" id="UP000029409">
    <property type="component" value="Chromosome"/>
</dbReference>
<feature type="transmembrane region" description="Helical" evidence="1">
    <location>
        <begin position="211"/>
        <end position="227"/>
    </location>
</feature>
<feature type="transmembrane region" description="Helical" evidence="1">
    <location>
        <begin position="93"/>
        <end position="113"/>
    </location>
</feature>
<organism evidence="2 3">
    <name type="scientific">Paenibacillus durus</name>
    <name type="common">Paenibacillus azotofixans</name>
    <dbReference type="NCBI Taxonomy" id="44251"/>
    <lineage>
        <taxon>Bacteria</taxon>
        <taxon>Bacillati</taxon>
        <taxon>Bacillota</taxon>
        <taxon>Bacilli</taxon>
        <taxon>Bacillales</taxon>
        <taxon>Paenibacillaceae</taxon>
        <taxon>Paenibacillus</taxon>
    </lineage>
</organism>
<sequence length="305" mass="34716">MKYRWTSVAWSIAYLLLLLSLSTPFLIITTLFMIIPAALLFTTLNTRQFILTIVPVWLVLGLISPFYILIAAYLIVPALVMGRRYKKKATASSTIFAGTITLLGEFLLLLLLGKTLFQFDLYSYVYDVLNEMRTMALSPMQEFGMGSFLGGSSEDLSNNSRAFIQVIPMALIMSSFVITVITHSIVRPILNSMGYAVPKLKPARDWRIPKSFIWYYLIATVIQLLFFKSDNSFMVMITANLVPLLRVCFIIQTIGFFFFIAHERNWNRIIPVMLAVMAIMLPPLWIIGIIDLVVPLREMVAKSKR</sequence>
<feature type="transmembrane region" description="Helical" evidence="1">
    <location>
        <begin position="12"/>
        <end position="41"/>
    </location>
</feature>
<dbReference type="Pfam" id="PF09991">
    <property type="entry name" value="DUF2232"/>
    <property type="match status" value="1"/>
</dbReference>
<dbReference type="AlphaFoldDB" id="A0A089HXV8"/>
<evidence type="ECO:0000313" key="2">
    <source>
        <dbReference type="EMBL" id="AIQ15218.1"/>
    </source>
</evidence>
<accession>A0A089HXV8</accession>